<accession>A0A9D1RH67</accession>
<dbReference type="AlphaFoldDB" id="A0A9D1RH67"/>
<evidence type="ECO:0000313" key="3">
    <source>
        <dbReference type="Proteomes" id="UP000824267"/>
    </source>
</evidence>
<evidence type="ECO:0000313" key="2">
    <source>
        <dbReference type="EMBL" id="HIW87542.1"/>
    </source>
</evidence>
<gene>
    <name evidence="2" type="ORF">IAC47_04620</name>
</gene>
<feature type="domain" description="DUF4369" evidence="1">
    <location>
        <begin position="30"/>
        <end position="122"/>
    </location>
</feature>
<reference evidence="2" key="2">
    <citation type="submission" date="2021-04" db="EMBL/GenBank/DDBJ databases">
        <authorList>
            <person name="Gilroy R."/>
        </authorList>
    </citation>
    <scope>NUCLEOTIDE SEQUENCE</scope>
    <source>
        <strain evidence="2">Gambia16-930</strain>
    </source>
</reference>
<reference evidence="2" key="1">
    <citation type="journal article" date="2021" name="PeerJ">
        <title>Extensive microbial diversity within the chicken gut microbiome revealed by metagenomics and culture.</title>
        <authorList>
            <person name="Gilroy R."/>
            <person name="Ravi A."/>
            <person name="Getino M."/>
            <person name="Pursley I."/>
            <person name="Horton D.L."/>
            <person name="Alikhan N.F."/>
            <person name="Baker D."/>
            <person name="Gharbi K."/>
            <person name="Hall N."/>
            <person name="Watson M."/>
            <person name="Adriaenssens E.M."/>
            <person name="Foster-Nyarko E."/>
            <person name="Jarju S."/>
            <person name="Secka A."/>
            <person name="Antonio M."/>
            <person name="Oren A."/>
            <person name="Chaudhuri R.R."/>
            <person name="La Ragione R."/>
            <person name="Hildebrand F."/>
            <person name="Pallen M.J."/>
        </authorList>
    </citation>
    <scope>NUCLEOTIDE SEQUENCE</scope>
    <source>
        <strain evidence="2">Gambia16-930</strain>
    </source>
</reference>
<sequence>MNTKTTIVLLGAMLVFAACSKEKKLDENSFEISGTISGNKETRMILMEMQKEGFTDNDTITIDGKGRFDKIIRLEQPTLFSLSYAEDYIVICPQAKERIRINARADNFSGTYTIEGSKESELLKELNVETSNRRATLKSMSDFLKTNNISNFDSIREVFIRQLELMKQKELRSSTEFIRKNKGSLTTLVALYRTFEGRPLFDYRSDLSMYKEVLEGLKQTMPENQHTLILENFIKQKEEQMKKTQEGNEEK</sequence>
<proteinExistence type="predicted"/>
<dbReference type="Proteomes" id="UP000824267">
    <property type="component" value="Unassembled WGS sequence"/>
</dbReference>
<protein>
    <submittedName>
        <fullName evidence="2">DUF4369 domain-containing protein</fullName>
    </submittedName>
</protein>
<dbReference type="Pfam" id="PF14289">
    <property type="entry name" value="DUF4369"/>
    <property type="match status" value="1"/>
</dbReference>
<organism evidence="2 3">
    <name type="scientific">Candidatus Onthomorpha intestinigallinarum</name>
    <dbReference type="NCBI Taxonomy" id="2840880"/>
    <lineage>
        <taxon>Bacteria</taxon>
        <taxon>Pseudomonadati</taxon>
        <taxon>Bacteroidota</taxon>
        <taxon>Bacteroidia</taxon>
        <taxon>Bacteroidales</taxon>
        <taxon>Candidatus Onthomorpha</taxon>
    </lineage>
</organism>
<evidence type="ECO:0000259" key="1">
    <source>
        <dbReference type="Pfam" id="PF14289"/>
    </source>
</evidence>
<comment type="caution">
    <text evidence="2">The sequence shown here is derived from an EMBL/GenBank/DDBJ whole genome shotgun (WGS) entry which is preliminary data.</text>
</comment>
<dbReference type="PROSITE" id="PS51257">
    <property type="entry name" value="PROKAR_LIPOPROTEIN"/>
    <property type="match status" value="1"/>
</dbReference>
<dbReference type="EMBL" id="DXGG01000146">
    <property type="protein sequence ID" value="HIW87542.1"/>
    <property type="molecule type" value="Genomic_DNA"/>
</dbReference>
<dbReference type="InterPro" id="IPR025380">
    <property type="entry name" value="DUF4369"/>
</dbReference>
<name>A0A9D1RH67_9BACT</name>